<gene>
    <name evidence="3" type="ORF">EJ02DRAFT_500897</name>
</gene>
<feature type="region of interest" description="Disordered" evidence="1">
    <location>
        <begin position="183"/>
        <end position="235"/>
    </location>
</feature>
<evidence type="ECO:0000256" key="2">
    <source>
        <dbReference type="SAM" id="Phobius"/>
    </source>
</evidence>
<feature type="compositionally biased region" description="Basic and acidic residues" evidence="1">
    <location>
        <begin position="214"/>
        <end position="235"/>
    </location>
</feature>
<sequence>MVGFGNVWAVYGIGAGVVGRDGEHSGCTSCIAQTSPSTTTSAQTSSFGTPLPASYITTATVFQLSIPTAQPSNDTATSPGHPPHGPLQIPPPSPSSLSPSTLAHLSTAVKAGIITASIIVFLLICLILFGYTYLHRKRRERALQRAVEEVERGTELKGMSLSESGESKENMVLESRVEILVDGETETDNEEGWDGENEWDADTDGQDSDGDLGEWGRGRAWERGRNGMSLPRRED</sequence>
<evidence type="ECO:0000313" key="4">
    <source>
        <dbReference type="Proteomes" id="UP000800038"/>
    </source>
</evidence>
<reference evidence="3" key="1">
    <citation type="journal article" date="2020" name="Stud. Mycol.">
        <title>101 Dothideomycetes genomes: a test case for predicting lifestyles and emergence of pathogens.</title>
        <authorList>
            <person name="Haridas S."/>
            <person name="Albert R."/>
            <person name="Binder M."/>
            <person name="Bloem J."/>
            <person name="Labutti K."/>
            <person name="Salamov A."/>
            <person name="Andreopoulos B."/>
            <person name="Baker S."/>
            <person name="Barry K."/>
            <person name="Bills G."/>
            <person name="Bluhm B."/>
            <person name="Cannon C."/>
            <person name="Castanera R."/>
            <person name="Culley D."/>
            <person name="Daum C."/>
            <person name="Ezra D."/>
            <person name="Gonzalez J."/>
            <person name="Henrissat B."/>
            <person name="Kuo A."/>
            <person name="Liang C."/>
            <person name="Lipzen A."/>
            <person name="Lutzoni F."/>
            <person name="Magnuson J."/>
            <person name="Mondo S."/>
            <person name="Nolan M."/>
            <person name="Ohm R."/>
            <person name="Pangilinan J."/>
            <person name="Park H.-J."/>
            <person name="Ramirez L."/>
            <person name="Alfaro M."/>
            <person name="Sun H."/>
            <person name="Tritt A."/>
            <person name="Yoshinaga Y."/>
            <person name="Zwiers L.-H."/>
            <person name="Turgeon B."/>
            <person name="Goodwin S."/>
            <person name="Spatafora J."/>
            <person name="Crous P."/>
            <person name="Grigoriev I."/>
        </authorList>
    </citation>
    <scope>NUCLEOTIDE SEQUENCE</scope>
    <source>
        <strain evidence="3">CBS 161.51</strain>
    </source>
</reference>
<evidence type="ECO:0000313" key="3">
    <source>
        <dbReference type="EMBL" id="KAF1945150.1"/>
    </source>
</evidence>
<feature type="compositionally biased region" description="Acidic residues" evidence="1">
    <location>
        <begin position="183"/>
        <end position="212"/>
    </location>
</feature>
<dbReference type="AlphaFoldDB" id="A0A6A5SYT7"/>
<evidence type="ECO:0000256" key="1">
    <source>
        <dbReference type="SAM" id="MobiDB-lite"/>
    </source>
</evidence>
<keyword evidence="2" id="KW-0472">Membrane</keyword>
<proteinExistence type="predicted"/>
<keyword evidence="4" id="KW-1185">Reference proteome</keyword>
<feature type="compositionally biased region" description="Pro residues" evidence="1">
    <location>
        <begin position="80"/>
        <end position="94"/>
    </location>
</feature>
<dbReference type="Proteomes" id="UP000800038">
    <property type="component" value="Unassembled WGS sequence"/>
</dbReference>
<name>A0A6A5SYT7_9PLEO</name>
<feature type="region of interest" description="Disordered" evidence="1">
    <location>
        <begin position="69"/>
        <end position="100"/>
    </location>
</feature>
<dbReference type="EMBL" id="ML976011">
    <property type="protein sequence ID" value="KAF1945150.1"/>
    <property type="molecule type" value="Genomic_DNA"/>
</dbReference>
<feature type="transmembrane region" description="Helical" evidence="2">
    <location>
        <begin position="111"/>
        <end position="134"/>
    </location>
</feature>
<feature type="compositionally biased region" description="Polar residues" evidence="1">
    <location>
        <begin position="69"/>
        <end position="78"/>
    </location>
</feature>
<keyword evidence="2" id="KW-0812">Transmembrane</keyword>
<organism evidence="3 4">
    <name type="scientific">Clathrospora elynae</name>
    <dbReference type="NCBI Taxonomy" id="706981"/>
    <lineage>
        <taxon>Eukaryota</taxon>
        <taxon>Fungi</taxon>
        <taxon>Dikarya</taxon>
        <taxon>Ascomycota</taxon>
        <taxon>Pezizomycotina</taxon>
        <taxon>Dothideomycetes</taxon>
        <taxon>Pleosporomycetidae</taxon>
        <taxon>Pleosporales</taxon>
        <taxon>Diademaceae</taxon>
        <taxon>Clathrospora</taxon>
    </lineage>
</organism>
<accession>A0A6A5SYT7</accession>
<keyword evidence="2" id="KW-1133">Transmembrane helix</keyword>
<dbReference type="OrthoDB" id="3799930at2759"/>
<protein>
    <submittedName>
        <fullName evidence="3">Uncharacterized protein</fullName>
    </submittedName>
</protein>